<proteinExistence type="predicted"/>
<comment type="caution">
    <text evidence="2">The sequence shown here is derived from an EMBL/GenBank/DDBJ whole genome shotgun (WGS) entry which is preliminary data.</text>
</comment>
<feature type="compositionally biased region" description="Pro residues" evidence="1">
    <location>
        <begin position="126"/>
        <end position="144"/>
    </location>
</feature>
<dbReference type="EMBL" id="BAAABY010000009">
    <property type="protein sequence ID" value="GAA0452013.1"/>
    <property type="molecule type" value="Genomic_DNA"/>
</dbReference>
<organism evidence="2 3">
    <name type="scientific">Streptomyces olivaceiscleroticus</name>
    <dbReference type="NCBI Taxonomy" id="68245"/>
    <lineage>
        <taxon>Bacteria</taxon>
        <taxon>Bacillati</taxon>
        <taxon>Actinomycetota</taxon>
        <taxon>Actinomycetes</taxon>
        <taxon>Kitasatosporales</taxon>
        <taxon>Streptomycetaceae</taxon>
        <taxon>Streptomyces</taxon>
    </lineage>
</organism>
<keyword evidence="3" id="KW-1185">Reference proteome</keyword>
<accession>A0ABP3JJD2</accession>
<evidence type="ECO:0000313" key="2">
    <source>
        <dbReference type="EMBL" id="GAA0452013.1"/>
    </source>
</evidence>
<reference evidence="3" key="1">
    <citation type="journal article" date="2019" name="Int. J. Syst. Evol. Microbiol.">
        <title>The Global Catalogue of Microorganisms (GCM) 10K type strain sequencing project: providing services to taxonomists for standard genome sequencing and annotation.</title>
        <authorList>
            <consortium name="The Broad Institute Genomics Platform"/>
            <consortium name="The Broad Institute Genome Sequencing Center for Infectious Disease"/>
            <person name="Wu L."/>
            <person name="Ma J."/>
        </authorList>
    </citation>
    <scope>NUCLEOTIDE SEQUENCE [LARGE SCALE GENOMIC DNA]</scope>
    <source>
        <strain evidence="3">JCM 4805</strain>
    </source>
</reference>
<feature type="region of interest" description="Disordered" evidence="1">
    <location>
        <begin position="118"/>
        <end position="144"/>
    </location>
</feature>
<sequence>MVDWTLTESGLGAPRLHRHGKDSDPLIVLTAAAAVRLGLPERLEGPEARRSLRLPEDHPVVKQIAKAKWKLTQRGFGPWPRIYRPAQAGQRQCVQLAILPWDALDTRAWPGAADLPPAELARCSAPTPPACSPPAAPPPSPAWN</sequence>
<evidence type="ECO:0000313" key="3">
    <source>
        <dbReference type="Proteomes" id="UP001500909"/>
    </source>
</evidence>
<gene>
    <name evidence="2" type="ORF">GCM10010361_15110</name>
</gene>
<protein>
    <submittedName>
        <fullName evidence="2">Uncharacterized protein</fullName>
    </submittedName>
</protein>
<name>A0ABP3JJD2_9ACTN</name>
<evidence type="ECO:0000256" key="1">
    <source>
        <dbReference type="SAM" id="MobiDB-lite"/>
    </source>
</evidence>
<dbReference type="Proteomes" id="UP001500909">
    <property type="component" value="Unassembled WGS sequence"/>
</dbReference>